<evidence type="ECO:0000313" key="18">
    <source>
        <dbReference type="EMBL" id="MBO8467784.1"/>
    </source>
</evidence>
<evidence type="ECO:0000256" key="6">
    <source>
        <dbReference type="ARBA" id="ARBA00022692"/>
    </source>
</evidence>
<dbReference type="Gene3D" id="3.10.560.10">
    <property type="entry name" value="Outer membrane lipoprotein wza domain like"/>
    <property type="match status" value="1"/>
</dbReference>
<protein>
    <submittedName>
        <fullName evidence="18">Polysaccharide biosynthesis/export family protein</fullName>
    </submittedName>
</protein>
<keyword evidence="7 15" id="KW-0732">Signal</keyword>
<comment type="caution">
    <text evidence="18">The sequence shown here is derived from an EMBL/GenBank/DDBJ whole genome shotgun (WGS) entry which is preliminary data.</text>
</comment>
<dbReference type="Proteomes" id="UP000823660">
    <property type="component" value="Unassembled WGS sequence"/>
</dbReference>
<evidence type="ECO:0000256" key="4">
    <source>
        <dbReference type="ARBA" id="ARBA00022452"/>
    </source>
</evidence>
<organism evidence="18 19">
    <name type="scientific">Candidatus Cryptobacteroides faecipullorum</name>
    <dbReference type="NCBI Taxonomy" id="2840764"/>
    <lineage>
        <taxon>Bacteria</taxon>
        <taxon>Pseudomonadati</taxon>
        <taxon>Bacteroidota</taxon>
        <taxon>Bacteroidia</taxon>
        <taxon>Bacteroidales</taxon>
        <taxon>Candidatus Cryptobacteroides</taxon>
    </lineage>
</organism>
<dbReference type="GO" id="GO:0015288">
    <property type="term" value="F:porin activity"/>
    <property type="evidence" value="ECO:0007669"/>
    <property type="project" value="UniProtKB-KW"/>
</dbReference>
<dbReference type="PANTHER" id="PTHR33619:SF3">
    <property type="entry name" value="POLYSACCHARIDE EXPORT PROTEIN GFCE-RELATED"/>
    <property type="match status" value="1"/>
</dbReference>
<evidence type="ECO:0000256" key="12">
    <source>
        <dbReference type="ARBA" id="ARBA00023139"/>
    </source>
</evidence>
<evidence type="ECO:0000256" key="13">
    <source>
        <dbReference type="ARBA" id="ARBA00023237"/>
    </source>
</evidence>
<comment type="subcellular location">
    <subcellularLocation>
        <location evidence="1">Cell outer membrane</location>
        <topology evidence="1">Multi-pass membrane protein</topology>
    </subcellularLocation>
</comment>
<keyword evidence="8" id="KW-0625">Polysaccharide transport</keyword>
<dbReference type="GO" id="GO:0006811">
    <property type="term" value="P:monoatomic ion transport"/>
    <property type="evidence" value="ECO:0007669"/>
    <property type="project" value="UniProtKB-KW"/>
</dbReference>
<keyword evidence="13" id="KW-0998">Cell outer membrane</keyword>
<evidence type="ECO:0000256" key="2">
    <source>
        <dbReference type="ARBA" id="ARBA00009450"/>
    </source>
</evidence>
<dbReference type="EMBL" id="JADIMH010000055">
    <property type="protein sequence ID" value="MBO8467784.1"/>
    <property type="molecule type" value="Genomic_DNA"/>
</dbReference>
<evidence type="ECO:0000256" key="8">
    <source>
        <dbReference type="ARBA" id="ARBA00023047"/>
    </source>
</evidence>
<feature type="domain" description="Polysaccharide export protein N-terminal" evidence="16">
    <location>
        <begin position="43"/>
        <end position="144"/>
    </location>
</feature>
<evidence type="ECO:0000256" key="3">
    <source>
        <dbReference type="ARBA" id="ARBA00022448"/>
    </source>
</evidence>
<evidence type="ECO:0000259" key="16">
    <source>
        <dbReference type="Pfam" id="PF02563"/>
    </source>
</evidence>
<feature type="chain" id="PRO_5039732880" evidence="15">
    <location>
        <begin position="18"/>
        <end position="265"/>
    </location>
</feature>
<comment type="similarity">
    <text evidence="2">Belongs to the BexD/CtrA/VexA family.</text>
</comment>
<evidence type="ECO:0000256" key="15">
    <source>
        <dbReference type="SAM" id="SignalP"/>
    </source>
</evidence>
<dbReference type="PANTHER" id="PTHR33619">
    <property type="entry name" value="POLYSACCHARIDE EXPORT PROTEIN GFCE-RELATED"/>
    <property type="match status" value="1"/>
</dbReference>
<dbReference type="AlphaFoldDB" id="A0A9D9I9L1"/>
<evidence type="ECO:0000256" key="1">
    <source>
        <dbReference type="ARBA" id="ARBA00004571"/>
    </source>
</evidence>
<evidence type="ECO:0000256" key="14">
    <source>
        <dbReference type="ARBA" id="ARBA00023288"/>
    </source>
</evidence>
<dbReference type="Pfam" id="PF02563">
    <property type="entry name" value="Poly_export"/>
    <property type="match status" value="1"/>
</dbReference>
<dbReference type="InterPro" id="IPR003715">
    <property type="entry name" value="Poly_export_N"/>
</dbReference>
<name>A0A9D9I9L1_9BACT</name>
<dbReference type="GO" id="GO:0015159">
    <property type="term" value="F:polysaccharide transmembrane transporter activity"/>
    <property type="evidence" value="ECO:0007669"/>
    <property type="project" value="InterPro"/>
</dbReference>
<keyword evidence="6" id="KW-0812">Transmembrane</keyword>
<evidence type="ECO:0000256" key="9">
    <source>
        <dbReference type="ARBA" id="ARBA00023065"/>
    </source>
</evidence>
<keyword evidence="10" id="KW-0626">Porin</keyword>
<proteinExistence type="inferred from homology"/>
<keyword evidence="3" id="KW-0813">Transport</keyword>
<reference evidence="18" key="2">
    <citation type="journal article" date="2021" name="PeerJ">
        <title>Extensive microbial diversity within the chicken gut microbiome revealed by metagenomics and culture.</title>
        <authorList>
            <person name="Gilroy R."/>
            <person name="Ravi A."/>
            <person name="Getino M."/>
            <person name="Pursley I."/>
            <person name="Horton D.L."/>
            <person name="Alikhan N.F."/>
            <person name="Baker D."/>
            <person name="Gharbi K."/>
            <person name="Hall N."/>
            <person name="Watson M."/>
            <person name="Adriaenssens E.M."/>
            <person name="Foster-Nyarko E."/>
            <person name="Jarju S."/>
            <person name="Secka A."/>
            <person name="Antonio M."/>
            <person name="Oren A."/>
            <person name="Chaudhuri R.R."/>
            <person name="La Ragione R."/>
            <person name="Hildebrand F."/>
            <person name="Pallen M.J."/>
        </authorList>
    </citation>
    <scope>NUCLEOTIDE SEQUENCE</scope>
    <source>
        <strain evidence="18">B1-15692</strain>
    </source>
</reference>
<evidence type="ECO:0000256" key="11">
    <source>
        <dbReference type="ARBA" id="ARBA00023136"/>
    </source>
</evidence>
<feature type="signal peptide" evidence="15">
    <location>
        <begin position="1"/>
        <end position="17"/>
    </location>
</feature>
<sequence length="265" mass="29213">MKRNLLIVALFSSILLASCTGPKKFLYLQDMVPGEKYPVNIKHEAVIMSDDRLNITVSSKNPELAVPFNIHGGGFRVGSDGSVDAVSDGASVEKGYRVDVDGNIEFPILGTLHVGGLKVSEARDMIRNLIEEGNYIKNPLVSIEFLNFRYTVMGAVNSIGTYRVEGDRVTLFDALARAGGPSAKAKIDKIAVIREVGNDREMYIADLRTKDVFNSPCYYLQQNDIVYVEPKYLKKDAEDRGWQIGTTLLSVITAICSIIWATSVL</sequence>
<dbReference type="GO" id="GO:0009279">
    <property type="term" value="C:cell outer membrane"/>
    <property type="evidence" value="ECO:0007669"/>
    <property type="project" value="UniProtKB-SubCell"/>
</dbReference>
<dbReference type="InterPro" id="IPR054765">
    <property type="entry name" value="SLBB_dom"/>
</dbReference>
<dbReference type="Pfam" id="PF22461">
    <property type="entry name" value="SLBB_2"/>
    <property type="match status" value="1"/>
</dbReference>
<evidence type="ECO:0000313" key="19">
    <source>
        <dbReference type="Proteomes" id="UP000823660"/>
    </source>
</evidence>
<keyword evidence="12" id="KW-0564">Palmitate</keyword>
<keyword evidence="4" id="KW-1134">Transmembrane beta strand</keyword>
<evidence type="ECO:0000256" key="7">
    <source>
        <dbReference type="ARBA" id="ARBA00022729"/>
    </source>
</evidence>
<keyword evidence="5" id="KW-0762">Sugar transport</keyword>
<dbReference type="GO" id="GO:0046930">
    <property type="term" value="C:pore complex"/>
    <property type="evidence" value="ECO:0007669"/>
    <property type="project" value="UniProtKB-KW"/>
</dbReference>
<gene>
    <name evidence="18" type="ORF">IAB99_08510</name>
</gene>
<dbReference type="PROSITE" id="PS51257">
    <property type="entry name" value="PROKAR_LIPOPROTEIN"/>
    <property type="match status" value="1"/>
</dbReference>
<evidence type="ECO:0000256" key="5">
    <source>
        <dbReference type="ARBA" id="ARBA00022597"/>
    </source>
</evidence>
<keyword evidence="14" id="KW-0449">Lipoprotein</keyword>
<reference evidence="18" key="1">
    <citation type="submission" date="2020-10" db="EMBL/GenBank/DDBJ databases">
        <authorList>
            <person name="Gilroy R."/>
        </authorList>
    </citation>
    <scope>NUCLEOTIDE SEQUENCE</scope>
    <source>
        <strain evidence="18">B1-15692</strain>
    </source>
</reference>
<evidence type="ECO:0000259" key="17">
    <source>
        <dbReference type="Pfam" id="PF22461"/>
    </source>
</evidence>
<keyword evidence="9" id="KW-0406">Ion transport</keyword>
<evidence type="ECO:0000256" key="10">
    <source>
        <dbReference type="ARBA" id="ARBA00023114"/>
    </source>
</evidence>
<keyword evidence="11" id="KW-0472">Membrane</keyword>
<dbReference type="InterPro" id="IPR049712">
    <property type="entry name" value="Poly_export"/>
</dbReference>
<accession>A0A9D9I9L1</accession>
<feature type="domain" description="SLBB" evidence="17">
    <location>
        <begin position="150"/>
        <end position="228"/>
    </location>
</feature>